<dbReference type="EMBL" id="LRGB01000568">
    <property type="protein sequence ID" value="KZS18119.1"/>
    <property type="molecule type" value="Genomic_DNA"/>
</dbReference>
<dbReference type="InterPro" id="IPR017441">
    <property type="entry name" value="Protein_kinase_ATP_BS"/>
</dbReference>
<keyword evidence="3" id="KW-0808">Transferase</keyword>
<dbReference type="PANTHER" id="PTHR22988">
    <property type="entry name" value="MYOTONIC DYSTROPHY S/T KINASE-RELATED"/>
    <property type="match status" value="1"/>
</dbReference>
<dbReference type="FunFam" id="3.30.200.20:FF:001055">
    <property type="entry name" value="Serine/threonine-protein kinase MRCK beta"/>
    <property type="match status" value="1"/>
</dbReference>
<dbReference type="GO" id="GO:0005524">
    <property type="term" value="F:ATP binding"/>
    <property type="evidence" value="ECO:0007669"/>
    <property type="project" value="UniProtKB-UniRule"/>
</dbReference>
<evidence type="ECO:0000313" key="3">
    <source>
        <dbReference type="EMBL" id="KZS18119.1"/>
    </source>
</evidence>
<dbReference type="Proteomes" id="UP000076858">
    <property type="component" value="Unassembled WGS sequence"/>
</dbReference>
<keyword evidence="4" id="KW-1185">Reference proteome</keyword>
<keyword evidence="1" id="KW-0067">ATP-binding</keyword>
<dbReference type="PROSITE" id="PS00107">
    <property type="entry name" value="PROTEIN_KINASE_ATP"/>
    <property type="match status" value="1"/>
</dbReference>
<protein>
    <submittedName>
        <fullName evidence="3">Non-specific serine/threonine protein kinase</fullName>
    </submittedName>
</protein>
<name>A0A162NMC1_9CRUS</name>
<feature type="domain" description="Protein kinase" evidence="2">
    <location>
        <begin position="102"/>
        <end position="176"/>
    </location>
</feature>
<keyword evidence="3" id="KW-0723">Serine/threonine-protein kinase</keyword>
<dbReference type="PANTHER" id="PTHR22988:SF66">
    <property type="entry name" value="SERINE_THREONINE-PROTEIN KINASE GENGHIS KHAN"/>
    <property type="match status" value="1"/>
</dbReference>
<dbReference type="GO" id="GO:0005856">
    <property type="term" value="C:cytoskeleton"/>
    <property type="evidence" value="ECO:0007669"/>
    <property type="project" value="TreeGrafter"/>
</dbReference>
<dbReference type="GO" id="GO:0031032">
    <property type="term" value="P:actomyosin structure organization"/>
    <property type="evidence" value="ECO:0007669"/>
    <property type="project" value="TreeGrafter"/>
</dbReference>
<evidence type="ECO:0000259" key="2">
    <source>
        <dbReference type="PROSITE" id="PS50011"/>
    </source>
</evidence>
<sequence>MAAAASSVMAADLSPVERRLKQLERLLLTSGEDGAVSASTSSSTSTSTITISVETLLDALLVLYDECFTSALRREKTVSDFLELMKPSVSQIKSLRLTRDDFELIKVIGRGAFGEVCVVKLRHTERVYAMKILNKWVMLKRAEAACFHEERDVLVRGDRRWITDLHYAFQDENNLV</sequence>
<keyword evidence="3" id="KW-0418">Kinase</keyword>
<organism evidence="3 4">
    <name type="scientific">Daphnia magna</name>
    <dbReference type="NCBI Taxonomy" id="35525"/>
    <lineage>
        <taxon>Eukaryota</taxon>
        <taxon>Metazoa</taxon>
        <taxon>Ecdysozoa</taxon>
        <taxon>Arthropoda</taxon>
        <taxon>Crustacea</taxon>
        <taxon>Branchiopoda</taxon>
        <taxon>Diplostraca</taxon>
        <taxon>Cladocera</taxon>
        <taxon>Anomopoda</taxon>
        <taxon>Daphniidae</taxon>
        <taxon>Daphnia</taxon>
    </lineage>
</organism>
<dbReference type="AlphaFoldDB" id="A0A162NMC1"/>
<accession>A0A162NMC1</accession>
<reference evidence="3 4" key="1">
    <citation type="submission" date="2016-03" db="EMBL/GenBank/DDBJ databases">
        <title>EvidentialGene: Evidence-directed Construction of Genes on Genomes.</title>
        <authorList>
            <person name="Gilbert D.G."/>
            <person name="Choi J.-H."/>
            <person name="Mockaitis K."/>
            <person name="Colbourne J."/>
            <person name="Pfrender M."/>
        </authorList>
    </citation>
    <scope>NUCLEOTIDE SEQUENCE [LARGE SCALE GENOMIC DNA]</scope>
    <source>
        <strain evidence="3 4">Xinb3</strain>
        <tissue evidence="3">Complete organism</tissue>
    </source>
</reference>
<dbReference type="InterPro" id="IPR000719">
    <property type="entry name" value="Prot_kinase_dom"/>
</dbReference>
<dbReference type="SUPFAM" id="SSF56112">
    <property type="entry name" value="Protein kinase-like (PK-like)"/>
    <property type="match status" value="1"/>
</dbReference>
<dbReference type="InterPro" id="IPR011009">
    <property type="entry name" value="Kinase-like_dom_sf"/>
</dbReference>
<proteinExistence type="predicted"/>
<feature type="binding site" evidence="1">
    <location>
        <position position="131"/>
    </location>
    <ligand>
        <name>ATP</name>
        <dbReference type="ChEBI" id="CHEBI:30616"/>
    </ligand>
</feature>
<dbReference type="PROSITE" id="PS50011">
    <property type="entry name" value="PROTEIN_KINASE_DOM"/>
    <property type="match status" value="1"/>
</dbReference>
<dbReference type="STRING" id="35525.A0A162NMC1"/>
<dbReference type="OrthoDB" id="6764942at2759"/>
<comment type="caution">
    <text evidence="3">The sequence shown here is derived from an EMBL/GenBank/DDBJ whole genome shotgun (WGS) entry which is preliminary data.</text>
</comment>
<dbReference type="GO" id="GO:0005737">
    <property type="term" value="C:cytoplasm"/>
    <property type="evidence" value="ECO:0007669"/>
    <property type="project" value="TreeGrafter"/>
</dbReference>
<evidence type="ECO:0000256" key="1">
    <source>
        <dbReference type="PROSITE-ProRule" id="PRU10141"/>
    </source>
</evidence>
<evidence type="ECO:0000313" key="4">
    <source>
        <dbReference type="Proteomes" id="UP000076858"/>
    </source>
</evidence>
<dbReference type="GO" id="GO:0004674">
    <property type="term" value="F:protein serine/threonine kinase activity"/>
    <property type="evidence" value="ECO:0007669"/>
    <property type="project" value="UniProtKB-KW"/>
</dbReference>
<keyword evidence="1" id="KW-0547">Nucleotide-binding</keyword>
<gene>
    <name evidence="3" type="ORF">APZ42_016122</name>
</gene>
<dbReference type="Gene3D" id="3.30.200.20">
    <property type="entry name" value="Phosphorylase Kinase, domain 1"/>
    <property type="match status" value="1"/>
</dbReference>
<dbReference type="InterPro" id="IPR050839">
    <property type="entry name" value="Rho-assoc_Ser/Thr_Kinase"/>
</dbReference>